<sequence>MAKELKQCFPYTPVGFWFLEEVVVVRPGQASARKHCKRFLTGGLQSSAGPVEMASLNSISGLQKLSRTPRPDFPLSSSIRLADMHTQSCTNQDNLLILLRAFLAPGDSQKSHMIIPEKDLSYSLWNKNAKLPLSITHSVPVSKTVNMLHVNDFYDWYCTQKGLSARGFELRPSKRKLEGMLYNPTAQHAGRPPCWPPETVECCTCSYSISINHLLLPSQEFQRASGYTPNSMTVGREVQKLVFRGQAAAPKLSNTWHRRFDGKVWVWRMPGEHLSACIEPIVKFGSGLVTAWSCFSWRGFGPLVALRGTVKAQVYIGILTAFMLHTIEDLFGDDNSFFQHGRAPVHLQCTTPSHIDISSHFDALQVKGCRSLETFRHLIERTPEKVQAVINVKGWRPCVPRDETLQFRAPPARENEIRASGPAGRFETVDCEPAVSTPEVITTSPAGRFREASSLLLLAKPFNSLPQCTLTTTSKHAVTLCSYILDECLSKDDYFPRRVASNYATSFEINLGRMSLLHTSICFIGHNVRHAPVKLATTELKAVPRLTAELKALEYTTRTRVDLMQDFQKCSGYREQPLGYLRALVCWPHAIELTADTLNILSTQQRDNRELRSIQAGKGLYKSVMLFYDELYPIASSKNCSHQSRMNASHTLWDQFPIPMPSCSAFQGELVTRADARIAATRRAFPTHYPHVTCTSLRALRSKLLKEGGLGKESAMAFVKDPFQHSSGVISGNHRKPKSGWPDRETNPVHPNTRSVVYHCAALLGAVALQMRKNTQRVYKYISSMTFESALFYPIVGHSSFMDGIHDRAGALEGGSATLSALALLGLWHAKYLQTDGALKDHAYQLAAAKSRVNEVFLNALPNFLKIFVATEPTDANFSRGHSGVVVKSTRLPPKRTRFASGRGWLVENVVDIAFGRRVFSGPSRRLQKVARDWNRPTTTFHNTKVMTVTHAIMIAGVNVAALLLSLATCFRERKNYVDSDVLWHGRSFHLVSDHSSLLGARQFSTWLDQSELAKSDTECPLFAGRHLQCVTVTIIQSRSNAEMKVQGKREIPEKTRRRAKIREWPGRGLSPEATVAERLACSPPTKAIQVHHRPAQSGFSHVEIGLDDARPVFSEISHLPRPFIPALLHTYLHFTCGVHVDASFWTSTAATLISPILQHFRCERVYSGRSVKELTRSVPASTIVHMLYMKDTYDRYCTQKGTSSLYVGHRPSAHASKMVSLSSNACGEPFANQRLVTHLPAGSPPNRKSSTARCNQSSPRQVSEPLVANQRIRFSGTFTAFIFCILSICVVTPHYSEALRKLYFKDVPGRLVKTKMNYF</sequence>
<evidence type="ECO:0000256" key="2">
    <source>
        <dbReference type="SAM" id="Phobius"/>
    </source>
</evidence>
<dbReference type="Proteomes" id="UP001159363">
    <property type="component" value="Chromosome 4"/>
</dbReference>
<keyword evidence="4" id="KW-1185">Reference proteome</keyword>
<accession>A0ABQ9HDF4</accession>
<dbReference type="InterPro" id="IPR036397">
    <property type="entry name" value="RNaseH_sf"/>
</dbReference>
<keyword evidence="2" id="KW-1133">Transmembrane helix</keyword>
<feature type="compositionally biased region" description="Polar residues" evidence="1">
    <location>
        <begin position="1247"/>
        <end position="1261"/>
    </location>
</feature>
<comment type="caution">
    <text evidence="3">The sequence shown here is derived from an EMBL/GenBank/DDBJ whole genome shotgun (WGS) entry which is preliminary data.</text>
</comment>
<reference evidence="3 4" key="1">
    <citation type="submission" date="2023-02" db="EMBL/GenBank/DDBJ databases">
        <title>LHISI_Scaffold_Assembly.</title>
        <authorList>
            <person name="Stuart O.P."/>
            <person name="Cleave R."/>
            <person name="Magrath M.J.L."/>
            <person name="Mikheyev A.S."/>
        </authorList>
    </citation>
    <scope>NUCLEOTIDE SEQUENCE [LARGE SCALE GENOMIC DNA]</scope>
    <source>
        <strain evidence="3">Daus_M_001</strain>
        <tissue evidence="3">Leg muscle</tissue>
    </source>
</reference>
<name>A0ABQ9HDF4_9NEOP</name>
<feature type="region of interest" description="Disordered" evidence="1">
    <location>
        <begin position="1242"/>
        <end position="1261"/>
    </location>
</feature>
<dbReference type="Gene3D" id="3.30.420.10">
    <property type="entry name" value="Ribonuclease H-like superfamily/Ribonuclease H"/>
    <property type="match status" value="1"/>
</dbReference>
<proteinExistence type="predicted"/>
<evidence type="ECO:0000313" key="4">
    <source>
        <dbReference type="Proteomes" id="UP001159363"/>
    </source>
</evidence>
<organism evidence="3 4">
    <name type="scientific">Dryococelus australis</name>
    <dbReference type="NCBI Taxonomy" id="614101"/>
    <lineage>
        <taxon>Eukaryota</taxon>
        <taxon>Metazoa</taxon>
        <taxon>Ecdysozoa</taxon>
        <taxon>Arthropoda</taxon>
        <taxon>Hexapoda</taxon>
        <taxon>Insecta</taxon>
        <taxon>Pterygota</taxon>
        <taxon>Neoptera</taxon>
        <taxon>Polyneoptera</taxon>
        <taxon>Phasmatodea</taxon>
        <taxon>Verophasmatodea</taxon>
        <taxon>Anareolatae</taxon>
        <taxon>Phasmatidae</taxon>
        <taxon>Eurycanthinae</taxon>
        <taxon>Dryococelus</taxon>
    </lineage>
</organism>
<evidence type="ECO:0000313" key="3">
    <source>
        <dbReference type="EMBL" id="KAJ8882375.1"/>
    </source>
</evidence>
<dbReference type="EMBL" id="JARBHB010000005">
    <property type="protein sequence ID" value="KAJ8882375.1"/>
    <property type="molecule type" value="Genomic_DNA"/>
</dbReference>
<protein>
    <submittedName>
        <fullName evidence="3">Uncharacterized protein</fullName>
    </submittedName>
</protein>
<evidence type="ECO:0000256" key="1">
    <source>
        <dbReference type="SAM" id="MobiDB-lite"/>
    </source>
</evidence>
<feature type="transmembrane region" description="Helical" evidence="2">
    <location>
        <begin position="946"/>
        <end position="967"/>
    </location>
</feature>
<keyword evidence="2" id="KW-0812">Transmembrane</keyword>
<feature type="transmembrane region" description="Helical" evidence="2">
    <location>
        <begin position="1279"/>
        <end position="1297"/>
    </location>
</feature>
<keyword evidence="2" id="KW-0472">Membrane</keyword>
<gene>
    <name evidence="3" type="ORF">PR048_014179</name>
</gene>